<dbReference type="InterPro" id="IPR035965">
    <property type="entry name" value="PAS-like_dom_sf"/>
</dbReference>
<evidence type="ECO:0000313" key="3">
    <source>
        <dbReference type="EMBL" id="SHE77806.1"/>
    </source>
</evidence>
<dbReference type="InterPro" id="IPR013656">
    <property type="entry name" value="PAS_4"/>
</dbReference>
<dbReference type="Proteomes" id="UP000184346">
    <property type="component" value="Unassembled WGS sequence"/>
</dbReference>
<dbReference type="CDD" id="cd01949">
    <property type="entry name" value="GGDEF"/>
    <property type="match status" value="1"/>
</dbReference>
<dbReference type="OrthoDB" id="9804951at2"/>
<gene>
    <name evidence="3" type="ORF">SAMN02745148_01128</name>
</gene>
<dbReference type="InterPro" id="IPR052155">
    <property type="entry name" value="Biofilm_reg_signaling"/>
</dbReference>
<evidence type="ECO:0000259" key="1">
    <source>
        <dbReference type="PROSITE" id="PS50883"/>
    </source>
</evidence>
<dbReference type="Gene3D" id="3.20.20.450">
    <property type="entry name" value="EAL domain"/>
    <property type="match status" value="1"/>
</dbReference>
<dbReference type="SMART" id="SM00267">
    <property type="entry name" value="GGDEF"/>
    <property type="match status" value="1"/>
</dbReference>
<keyword evidence="4" id="KW-1185">Reference proteome</keyword>
<evidence type="ECO:0000259" key="2">
    <source>
        <dbReference type="PROSITE" id="PS50887"/>
    </source>
</evidence>
<dbReference type="Gene3D" id="3.30.70.270">
    <property type="match status" value="1"/>
</dbReference>
<feature type="domain" description="GGDEF" evidence="2">
    <location>
        <begin position="152"/>
        <end position="285"/>
    </location>
</feature>
<dbReference type="STRING" id="1121942.SAMN02745148_01128"/>
<dbReference type="InterPro" id="IPR043128">
    <property type="entry name" value="Rev_trsase/Diguanyl_cyclase"/>
</dbReference>
<dbReference type="SUPFAM" id="SSF141868">
    <property type="entry name" value="EAL domain-like"/>
    <property type="match status" value="1"/>
</dbReference>
<proteinExistence type="predicted"/>
<evidence type="ECO:0000313" key="4">
    <source>
        <dbReference type="Proteomes" id="UP000184346"/>
    </source>
</evidence>
<protein>
    <submittedName>
        <fullName evidence="3">Diguanylate cyclase (GGDEF) domain-containing protein</fullName>
    </submittedName>
</protein>
<dbReference type="PANTHER" id="PTHR44757:SF2">
    <property type="entry name" value="BIOFILM ARCHITECTURE MAINTENANCE PROTEIN MBAA"/>
    <property type="match status" value="1"/>
</dbReference>
<dbReference type="EMBL" id="FQUJ01000004">
    <property type="protein sequence ID" value="SHE77806.1"/>
    <property type="molecule type" value="Genomic_DNA"/>
</dbReference>
<dbReference type="InterPro" id="IPR000160">
    <property type="entry name" value="GGDEF_dom"/>
</dbReference>
<dbReference type="Gene3D" id="3.30.450.20">
    <property type="entry name" value="PAS domain"/>
    <property type="match status" value="1"/>
</dbReference>
<dbReference type="InterPro" id="IPR029787">
    <property type="entry name" value="Nucleotide_cyclase"/>
</dbReference>
<accession>A0A1M4W995</accession>
<dbReference type="CDD" id="cd01948">
    <property type="entry name" value="EAL"/>
    <property type="match status" value="1"/>
</dbReference>
<dbReference type="PROSITE" id="PS50887">
    <property type="entry name" value="GGDEF"/>
    <property type="match status" value="1"/>
</dbReference>
<dbReference type="RefSeq" id="WP_072820594.1">
    <property type="nucleotide sequence ID" value="NZ_FQUJ01000004.1"/>
</dbReference>
<dbReference type="AlphaFoldDB" id="A0A1M4W995"/>
<sequence>MDECISAILPESVQASATGIAILDDQGVVVYANPAFAVRLGRADSQALVGTSPIPAWTRSAGEDERRALERLLRAPEAGAFTLPVAGDSATTLYLEARRSDRRIVVATTGWPQPGSVPRSVVAQLDALTGLGNRAMYDEQIRCLGNAGAGQVATAVILIDLDRFKQVNDTLGHATGDSLLVLAAKRMRSAIRGDDTLIRLGGDEFVILQYRNEQPAGARAIAERLVELLQRPFLIDGHQVNSGASVGVALLGHGTSDPADLLRHADLALYEAKRQGRSRYCFFESHLESRAFERRALELDLRRALGLRQFSLLYQPQKSFSDNTISGFEALIRWDHPARGRVSPADFIPLAEEIGEIHAIGEWVMRTACQQAASWEGDPSVAVNVSPIQFESENIVTVVRHALDASGLAPERLEIEITESTLMSNTEDVMQRLWAIKAMGVGIAMDDFGTGYASLSHLNSFPFSKLKIDKSFIQAEQSPRARALMKAILAMGSSLGMTTIAEGVETLDQYEELCRGGCTTAQGYYIAKPMTPETIEHFMRACRAASHHPNLMIQE</sequence>
<dbReference type="Pfam" id="PF00990">
    <property type="entry name" value="GGDEF"/>
    <property type="match status" value="1"/>
</dbReference>
<dbReference type="InterPro" id="IPR001633">
    <property type="entry name" value="EAL_dom"/>
</dbReference>
<reference evidence="3 4" key="1">
    <citation type="submission" date="2016-11" db="EMBL/GenBank/DDBJ databases">
        <authorList>
            <person name="Jaros S."/>
            <person name="Januszkiewicz K."/>
            <person name="Wedrychowicz H."/>
        </authorList>
    </citation>
    <scope>NUCLEOTIDE SEQUENCE [LARGE SCALE GENOMIC DNA]</scope>
    <source>
        <strain evidence="3 4">DSM 19980</strain>
    </source>
</reference>
<dbReference type="Pfam" id="PF08448">
    <property type="entry name" value="PAS_4"/>
    <property type="match status" value="1"/>
</dbReference>
<dbReference type="PROSITE" id="PS50883">
    <property type="entry name" value="EAL"/>
    <property type="match status" value="1"/>
</dbReference>
<dbReference type="Pfam" id="PF00563">
    <property type="entry name" value="EAL"/>
    <property type="match status" value="1"/>
</dbReference>
<dbReference type="SUPFAM" id="SSF55785">
    <property type="entry name" value="PYP-like sensor domain (PAS domain)"/>
    <property type="match status" value="1"/>
</dbReference>
<dbReference type="NCBIfam" id="TIGR00254">
    <property type="entry name" value="GGDEF"/>
    <property type="match status" value="1"/>
</dbReference>
<dbReference type="SUPFAM" id="SSF55073">
    <property type="entry name" value="Nucleotide cyclase"/>
    <property type="match status" value="1"/>
</dbReference>
<name>A0A1M4W995_9GAMM</name>
<feature type="domain" description="EAL" evidence="1">
    <location>
        <begin position="294"/>
        <end position="543"/>
    </location>
</feature>
<organism evidence="3 4">
    <name type="scientific">Modicisalibacter ilicicola DSM 19980</name>
    <dbReference type="NCBI Taxonomy" id="1121942"/>
    <lineage>
        <taxon>Bacteria</taxon>
        <taxon>Pseudomonadati</taxon>
        <taxon>Pseudomonadota</taxon>
        <taxon>Gammaproteobacteria</taxon>
        <taxon>Oceanospirillales</taxon>
        <taxon>Halomonadaceae</taxon>
        <taxon>Modicisalibacter</taxon>
    </lineage>
</organism>
<dbReference type="PANTHER" id="PTHR44757">
    <property type="entry name" value="DIGUANYLATE CYCLASE DGCP"/>
    <property type="match status" value="1"/>
</dbReference>
<dbReference type="InterPro" id="IPR035919">
    <property type="entry name" value="EAL_sf"/>
</dbReference>
<dbReference type="SMART" id="SM00052">
    <property type="entry name" value="EAL"/>
    <property type="match status" value="1"/>
</dbReference>